<evidence type="ECO:0000256" key="1">
    <source>
        <dbReference type="ARBA" id="ARBA00004141"/>
    </source>
</evidence>
<evidence type="ECO:0000256" key="5">
    <source>
        <dbReference type="ARBA" id="ARBA00023136"/>
    </source>
</evidence>
<keyword evidence="4 7" id="KW-1133">Transmembrane helix</keyword>
<evidence type="ECO:0000256" key="3">
    <source>
        <dbReference type="ARBA" id="ARBA00022692"/>
    </source>
</evidence>
<feature type="transmembrane region" description="Helical" evidence="7">
    <location>
        <begin position="212"/>
        <end position="233"/>
    </location>
</feature>
<comment type="similarity">
    <text evidence="2">Belongs to the major facilitator superfamily. TCR/Tet family.</text>
</comment>
<feature type="transmembrane region" description="Helical" evidence="7">
    <location>
        <begin position="383"/>
        <end position="403"/>
    </location>
</feature>
<feature type="domain" description="Major facilitator superfamily (MFS) profile" evidence="8">
    <location>
        <begin position="57"/>
        <end position="549"/>
    </location>
</feature>
<evidence type="ECO:0000256" key="2">
    <source>
        <dbReference type="ARBA" id="ARBA00007520"/>
    </source>
</evidence>
<dbReference type="PANTHER" id="PTHR23501:SF158">
    <property type="entry name" value="TRANSPORTER, PUTATIVE (AFU_ORTHOLOGUE AFUA_5G14490)-RELATED"/>
    <property type="match status" value="1"/>
</dbReference>
<evidence type="ECO:0000256" key="6">
    <source>
        <dbReference type="SAM" id="MobiDB-lite"/>
    </source>
</evidence>
<name>A0A9P7YXK6_9HELO</name>
<dbReference type="GO" id="GO:0022857">
    <property type="term" value="F:transmembrane transporter activity"/>
    <property type="evidence" value="ECO:0007669"/>
    <property type="project" value="InterPro"/>
</dbReference>
<dbReference type="FunFam" id="1.20.1720.10:FF:000014">
    <property type="entry name" value="MFS drug transporter, putative"/>
    <property type="match status" value="1"/>
</dbReference>
<dbReference type="Pfam" id="PF07690">
    <property type="entry name" value="MFS_1"/>
    <property type="match status" value="1"/>
</dbReference>
<dbReference type="InterPro" id="IPR011701">
    <property type="entry name" value="MFS"/>
</dbReference>
<evidence type="ECO:0000256" key="7">
    <source>
        <dbReference type="SAM" id="Phobius"/>
    </source>
</evidence>
<evidence type="ECO:0000259" key="8">
    <source>
        <dbReference type="PROSITE" id="PS50850"/>
    </source>
</evidence>
<dbReference type="AlphaFoldDB" id="A0A9P7YXK6"/>
<dbReference type="SUPFAM" id="SSF103473">
    <property type="entry name" value="MFS general substrate transporter"/>
    <property type="match status" value="1"/>
</dbReference>
<feature type="region of interest" description="Disordered" evidence="6">
    <location>
        <begin position="1"/>
        <end position="44"/>
    </location>
</feature>
<feature type="compositionally biased region" description="Polar residues" evidence="6">
    <location>
        <begin position="13"/>
        <end position="29"/>
    </location>
</feature>
<feature type="transmembrane region" description="Helical" evidence="7">
    <location>
        <begin position="245"/>
        <end position="265"/>
    </location>
</feature>
<dbReference type="CDD" id="cd17502">
    <property type="entry name" value="MFS_Azr1_MDR_like"/>
    <property type="match status" value="1"/>
</dbReference>
<dbReference type="Gene3D" id="1.20.1250.20">
    <property type="entry name" value="MFS general substrate transporter like domains"/>
    <property type="match status" value="1"/>
</dbReference>
<evidence type="ECO:0000313" key="10">
    <source>
        <dbReference type="Proteomes" id="UP000887226"/>
    </source>
</evidence>
<protein>
    <submittedName>
        <fullName evidence="9">Major facilitator superfamily domain-containing protein</fullName>
    </submittedName>
</protein>
<dbReference type="EMBL" id="MU254275">
    <property type="protein sequence ID" value="KAG9241085.1"/>
    <property type="molecule type" value="Genomic_DNA"/>
</dbReference>
<feature type="transmembrane region" description="Helical" evidence="7">
    <location>
        <begin position="91"/>
        <end position="110"/>
    </location>
</feature>
<feature type="transmembrane region" description="Helical" evidence="7">
    <location>
        <begin position="57"/>
        <end position="79"/>
    </location>
</feature>
<dbReference type="Proteomes" id="UP000887226">
    <property type="component" value="Unassembled WGS sequence"/>
</dbReference>
<sequence>MAATSVFEDGKTASISVNAQSSTENSTESPSDKKHGNDSLDVEAAEPPRGRFRTIGIVLMCCLVLFISALDQTIVATAIPSITKDLHSATGYTWIGAAYSLAMCAANPMWVRISDIWGRKYAVLGAIAVFFIGSTIAAAAVNMPMLISGRGVQGLAGGGIISLVNIVISDLFSMRHRSLYISSTALVWVIAGTTGPVIGGALSQHASWRWCFWINLPICGLTFFVLLFFLDLHNPRTKLRDGLKVFDWFGMVSIVAVILLLLLGLDFGGVTFPWNSPTVICLVVFGVVLAGFFLYAEKRLARYPLVDLGIFNDWSNSAVLLIGFTHSMATRGSEYYLPLYFQSVQLASPTKSGLLIMPMMIAAAICDVLVGVLIHQAGRYVELIWAGTTCLTLGTGLYVMLGIDTSLGKIIAFEIIGGIGLSLLLTTPMIAIQNNVSQADTAVGTSTLGFTRSIASSLSLVLGGIVFQNSLSQKHSSLVAAGLNETYLAAFEGNDAAANVDLIGTVPDLVQRVVVQNAYAFGMRNMFILYTAFAGIGLLASPFVKQRHMSTEHTETKTGIENMTKHERKTQK</sequence>
<dbReference type="InterPro" id="IPR036259">
    <property type="entry name" value="MFS_trans_sf"/>
</dbReference>
<evidence type="ECO:0000313" key="9">
    <source>
        <dbReference type="EMBL" id="KAG9241085.1"/>
    </source>
</evidence>
<feature type="transmembrane region" description="Helical" evidence="7">
    <location>
        <begin position="155"/>
        <end position="173"/>
    </location>
</feature>
<dbReference type="Gene3D" id="1.20.1720.10">
    <property type="entry name" value="Multidrug resistance protein D"/>
    <property type="match status" value="1"/>
</dbReference>
<feature type="transmembrane region" description="Helical" evidence="7">
    <location>
        <begin position="527"/>
        <end position="544"/>
    </location>
</feature>
<dbReference type="PROSITE" id="PS50850">
    <property type="entry name" value="MFS"/>
    <property type="match status" value="1"/>
</dbReference>
<feature type="transmembrane region" description="Helical" evidence="7">
    <location>
        <begin position="122"/>
        <end position="143"/>
    </location>
</feature>
<evidence type="ECO:0000256" key="4">
    <source>
        <dbReference type="ARBA" id="ARBA00022989"/>
    </source>
</evidence>
<dbReference type="InterPro" id="IPR020846">
    <property type="entry name" value="MFS_dom"/>
</dbReference>
<feature type="region of interest" description="Disordered" evidence="6">
    <location>
        <begin position="550"/>
        <end position="572"/>
    </location>
</feature>
<gene>
    <name evidence="9" type="ORF">BJ878DRAFT_448225</name>
</gene>
<accession>A0A9P7YXK6</accession>
<feature type="transmembrane region" description="Helical" evidence="7">
    <location>
        <begin position="277"/>
        <end position="296"/>
    </location>
</feature>
<dbReference type="GO" id="GO:0005886">
    <property type="term" value="C:plasma membrane"/>
    <property type="evidence" value="ECO:0007669"/>
    <property type="project" value="TreeGrafter"/>
</dbReference>
<keyword evidence="10" id="KW-1185">Reference proteome</keyword>
<comment type="subcellular location">
    <subcellularLocation>
        <location evidence="1">Membrane</location>
        <topology evidence="1">Multi-pass membrane protein</topology>
    </subcellularLocation>
</comment>
<reference evidence="9" key="1">
    <citation type="journal article" date="2021" name="IMA Fungus">
        <title>Genomic characterization of three marine fungi, including Emericellopsis atlantica sp. nov. with signatures of a generalist lifestyle and marine biomass degradation.</title>
        <authorList>
            <person name="Hagestad O.C."/>
            <person name="Hou L."/>
            <person name="Andersen J.H."/>
            <person name="Hansen E.H."/>
            <person name="Altermark B."/>
            <person name="Li C."/>
            <person name="Kuhnert E."/>
            <person name="Cox R.J."/>
            <person name="Crous P.W."/>
            <person name="Spatafora J.W."/>
            <person name="Lail K."/>
            <person name="Amirebrahimi M."/>
            <person name="Lipzen A."/>
            <person name="Pangilinan J."/>
            <person name="Andreopoulos W."/>
            <person name="Hayes R.D."/>
            <person name="Ng V."/>
            <person name="Grigoriev I.V."/>
            <person name="Jackson S.A."/>
            <person name="Sutton T.D.S."/>
            <person name="Dobson A.D.W."/>
            <person name="Rama T."/>
        </authorList>
    </citation>
    <scope>NUCLEOTIDE SEQUENCE</scope>
    <source>
        <strain evidence="9">TRa3180A</strain>
    </source>
</reference>
<feature type="transmembrane region" description="Helical" evidence="7">
    <location>
        <begin position="410"/>
        <end position="430"/>
    </location>
</feature>
<dbReference type="PANTHER" id="PTHR23501">
    <property type="entry name" value="MAJOR FACILITATOR SUPERFAMILY"/>
    <property type="match status" value="1"/>
</dbReference>
<keyword evidence="3 7" id="KW-0812">Transmembrane</keyword>
<feature type="transmembrane region" description="Helical" evidence="7">
    <location>
        <begin position="354"/>
        <end position="377"/>
    </location>
</feature>
<comment type="caution">
    <text evidence="9">The sequence shown here is derived from an EMBL/GenBank/DDBJ whole genome shotgun (WGS) entry which is preliminary data.</text>
</comment>
<dbReference type="OrthoDB" id="10021397at2759"/>
<keyword evidence="5 7" id="KW-0472">Membrane</keyword>
<organism evidence="9 10">
    <name type="scientific">Calycina marina</name>
    <dbReference type="NCBI Taxonomy" id="1763456"/>
    <lineage>
        <taxon>Eukaryota</taxon>
        <taxon>Fungi</taxon>
        <taxon>Dikarya</taxon>
        <taxon>Ascomycota</taxon>
        <taxon>Pezizomycotina</taxon>
        <taxon>Leotiomycetes</taxon>
        <taxon>Helotiales</taxon>
        <taxon>Pezizellaceae</taxon>
        <taxon>Calycina</taxon>
    </lineage>
</organism>
<feature type="transmembrane region" description="Helical" evidence="7">
    <location>
        <begin position="185"/>
        <end position="206"/>
    </location>
</feature>
<proteinExistence type="inferred from homology"/>